<dbReference type="STRING" id="136857.CTEST_12510"/>
<keyword evidence="2" id="KW-0378">Hydrolase</keyword>
<evidence type="ECO:0000313" key="2">
    <source>
        <dbReference type="EMBL" id="AKK09908.1"/>
    </source>
</evidence>
<evidence type="ECO:0000259" key="1">
    <source>
        <dbReference type="PROSITE" id="PS51704"/>
    </source>
</evidence>
<dbReference type="PATRIC" id="fig|136857.5.peg.2471"/>
<name>A0A0G3HD67_9CORY</name>
<gene>
    <name evidence="2" type="ORF">CTEST_12510</name>
</gene>
<dbReference type="PANTHER" id="PTHR46211">
    <property type="entry name" value="GLYCEROPHOSPHORYL DIESTER PHOSPHODIESTERASE"/>
    <property type="match status" value="1"/>
</dbReference>
<reference evidence="2 3" key="1">
    <citation type="journal article" date="2015" name="Genome Announc.">
        <title>Complete Genome Sequence of the Type Strain Corynebacterium testudinoris DSM 44614, Recovered from Necrotic Lesions in the Mouth of a Tortoise.</title>
        <authorList>
            <person name="Ruckert C."/>
            <person name="Kriete M."/>
            <person name="Jaenicke S."/>
            <person name="Winkler A."/>
            <person name="Tauch A."/>
        </authorList>
    </citation>
    <scope>NUCLEOTIDE SEQUENCE [LARGE SCALE GENOMIC DNA]</scope>
    <source>
        <strain evidence="2 3">DSM 44614</strain>
    </source>
</reference>
<dbReference type="GO" id="GO:0006629">
    <property type="term" value="P:lipid metabolic process"/>
    <property type="evidence" value="ECO:0007669"/>
    <property type="project" value="InterPro"/>
</dbReference>
<dbReference type="GO" id="GO:0008889">
    <property type="term" value="F:glycerophosphodiester phosphodiesterase activity"/>
    <property type="evidence" value="ECO:0007669"/>
    <property type="project" value="UniProtKB-EC"/>
</dbReference>
<dbReference type="AlphaFoldDB" id="A0A0G3HD67"/>
<dbReference type="OrthoDB" id="9758957at2"/>
<dbReference type="Gene3D" id="3.20.20.190">
    <property type="entry name" value="Phosphatidylinositol (PI) phosphodiesterase"/>
    <property type="match status" value="1"/>
</dbReference>
<feature type="domain" description="GP-PDE" evidence="1">
    <location>
        <begin position="1"/>
        <end position="236"/>
    </location>
</feature>
<evidence type="ECO:0000313" key="3">
    <source>
        <dbReference type="Proteomes" id="UP000035540"/>
    </source>
</evidence>
<reference evidence="3" key="2">
    <citation type="submission" date="2015-05" db="EMBL/GenBank/DDBJ databases">
        <title>Complete genome sequence of Corynebacterium testudinoris DSM 44614, recovered from necrotic lesions in the mouth of a tortoise.</title>
        <authorList>
            <person name="Ruckert C."/>
            <person name="Albersmeier A."/>
            <person name="Winkler A."/>
            <person name="Tauch A."/>
        </authorList>
    </citation>
    <scope>NUCLEOTIDE SEQUENCE [LARGE SCALE GENOMIC DNA]</scope>
    <source>
        <strain evidence="3">DSM 44614</strain>
    </source>
</reference>
<dbReference type="PANTHER" id="PTHR46211:SF1">
    <property type="entry name" value="GLYCEROPHOSPHODIESTER PHOSPHODIESTERASE, CYTOPLASMIC"/>
    <property type="match status" value="1"/>
</dbReference>
<organism evidence="2 3">
    <name type="scientific">Corynebacterium testudinoris</name>
    <dbReference type="NCBI Taxonomy" id="136857"/>
    <lineage>
        <taxon>Bacteria</taxon>
        <taxon>Bacillati</taxon>
        <taxon>Actinomycetota</taxon>
        <taxon>Actinomycetes</taxon>
        <taxon>Mycobacteriales</taxon>
        <taxon>Corynebacteriaceae</taxon>
        <taxon>Corynebacterium</taxon>
    </lineage>
</organism>
<proteinExistence type="predicted"/>
<dbReference type="CDD" id="cd08582">
    <property type="entry name" value="GDPD_like_2"/>
    <property type="match status" value="1"/>
</dbReference>
<sequence>MKIIAHRGYSARFPELTRRAFEAALQLPIHGVECDVRLTLDGEVVVIHDPIIDRVADGSGRVSALTLSRLRDFNFGTALDPQEVLTLGDLLDMVTEYDDKHIYIETKHPMRYGRMLEEQVVQCLRHRGLVDDPRIHLITFAASAVVRMKQIAPQIDRFHLRRKIERWLNPIDTHPGAPTGLGLSLARARSKPELIGKNGLPTYVWTVNKPKDMLWARDAGVDMIATDEPELALRVLGPSSS</sequence>
<accession>A0A0G3HD67</accession>
<dbReference type="EMBL" id="CP011545">
    <property type="protein sequence ID" value="AKK09908.1"/>
    <property type="molecule type" value="Genomic_DNA"/>
</dbReference>
<protein>
    <submittedName>
        <fullName evidence="2">Glycerophosphoryl diester phosphodiesterase</fullName>
        <ecNumber evidence="2">3.1.4.46</ecNumber>
    </submittedName>
</protein>
<dbReference type="SUPFAM" id="SSF51695">
    <property type="entry name" value="PLC-like phosphodiesterases"/>
    <property type="match status" value="1"/>
</dbReference>
<dbReference type="Pfam" id="PF03009">
    <property type="entry name" value="GDPD"/>
    <property type="match status" value="1"/>
</dbReference>
<dbReference type="InterPro" id="IPR017946">
    <property type="entry name" value="PLC-like_Pdiesterase_TIM-brl"/>
</dbReference>
<dbReference type="EC" id="3.1.4.46" evidence="2"/>
<dbReference type="Proteomes" id="UP000035540">
    <property type="component" value="Chromosome"/>
</dbReference>
<keyword evidence="3" id="KW-1185">Reference proteome</keyword>
<dbReference type="KEGG" id="cted:CTEST_12510"/>
<dbReference type="InterPro" id="IPR030395">
    <property type="entry name" value="GP_PDE_dom"/>
</dbReference>
<dbReference type="PROSITE" id="PS51704">
    <property type="entry name" value="GP_PDE"/>
    <property type="match status" value="1"/>
</dbReference>